<evidence type="ECO:0000313" key="8">
    <source>
        <dbReference type="Proteomes" id="UP001163739"/>
    </source>
</evidence>
<dbReference type="EMBL" id="CP100390">
    <property type="protein sequence ID" value="UZE94821.1"/>
    <property type="molecule type" value="Genomic_DNA"/>
</dbReference>
<keyword evidence="3 6" id="KW-0812">Transmembrane</keyword>
<evidence type="ECO:0000256" key="6">
    <source>
        <dbReference type="SAM" id="Phobius"/>
    </source>
</evidence>
<keyword evidence="2" id="KW-0813">Transport</keyword>
<feature type="transmembrane region" description="Helical" evidence="6">
    <location>
        <begin position="107"/>
        <end position="126"/>
    </location>
</feature>
<keyword evidence="5 6" id="KW-0472">Membrane</keyword>
<dbReference type="PANTHER" id="PTHR12778">
    <property type="entry name" value="SOLUTE CARRIER FAMILY 33 ACETYL-COA TRANSPORTER -RELATED"/>
    <property type="match status" value="1"/>
</dbReference>
<dbReference type="RefSeq" id="WP_265046313.1">
    <property type="nucleotide sequence ID" value="NZ_CP100390.1"/>
</dbReference>
<feature type="transmembrane region" description="Helical" evidence="6">
    <location>
        <begin position="239"/>
        <end position="263"/>
    </location>
</feature>
<gene>
    <name evidence="7" type="ORF">NKI27_12110</name>
</gene>
<proteinExistence type="predicted"/>
<evidence type="ECO:0000256" key="1">
    <source>
        <dbReference type="ARBA" id="ARBA00004141"/>
    </source>
</evidence>
<keyword evidence="4 6" id="KW-1133">Transmembrane helix</keyword>
<dbReference type="Proteomes" id="UP001163739">
    <property type="component" value="Chromosome"/>
</dbReference>
<dbReference type="CDD" id="cd17485">
    <property type="entry name" value="MFS_MFSD3"/>
    <property type="match status" value="1"/>
</dbReference>
<dbReference type="SUPFAM" id="SSF103473">
    <property type="entry name" value="MFS general substrate transporter"/>
    <property type="match status" value="1"/>
</dbReference>
<dbReference type="InterPro" id="IPR011701">
    <property type="entry name" value="MFS"/>
</dbReference>
<name>A0ABY6MYB7_9ALTE</name>
<evidence type="ECO:0000256" key="2">
    <source>
        <dbReference type="ARBA" id="ARBA00022448"/>
    </source>
</evidence>
<sequence length="426" mass="46556">MLPTEPKTLPVFTVVLLSSLYFSQGLPSGFLAHALPALLREYGVAVEYIGLLKLLALPWFLKFLWAPFVDRTEVARLGDQRGWILTMQSALALLILILSFFTPDTLFGSFIILFFLLVLMINTTAATQDIATDGLAVKLLPEKWRGLGNSIQVSGFKAGMILSGSLLLLSVDKLGWSLSFQFLSLCLFVLLVPSYLFKEPSENTQPKRLKDEHCSHYTSNKSSWFDAYRGFFSQRGIRYWLVVLFTYKVADALGSGMIKPLLVDLEFSLTAIAEITFWASICGLIAAVLAGFIYYRLGAKGSLLLFGLLQALGIAAYGVLAKGDLSVDVVIAVALFEQAADGMSTVALFALMMGQCRKDHEGSDFTVQACIQVVMSGLVGALSGFVAKFAGYTTLYMVAGLLGLLALIPVYLYFSNLAQRANANDQ</sequence>
<feature type="transmembrane region" description="Helical" evidence="6">
    <location>
        <begin position="174"/>
        <end position="197"/>
    </location>
</feature>
<dbReference type="PANTHER" id="PTHR12778:SF10">
    <property type="entry name" value="MAJOR FACILITATOR SUPERFAMILY DOMAIN-CONTAINING PROTEIN 3"/>
    <property type="match status" value="1"/>
</dbReference>
<dbReference type="InterPro" id="IPR004752">
    <property type="entry name" value="AmpG_permease/AT-1"/>
</dbReference>
<feature type="transmembrane region" description="Helical" evidence="6">
    <location>
        <begin position="302"/>
        <end position="323"/>
    </location>
</feature>
<dbReference type="InterPro" id="IPR036259">
    <property type="entry name" value="MFS_trans_sf"/>
</dbReference>
<feature type="transmembrane region" description="Helical" evidence="6">
    <location>
        <begin position="275"/>
        <end position="295"/>
    </location>
</feature>
<protein>
    <submittedName>
        <fullName evidence="7">MFS transporter</fullName>
    </submittedName>
</protein>
<accession>A0ABY6MYB7</accession>
<keyword evidence="8" id="KW-1185">Reference proteome</keyword>
<organism evidence="7 8">
    <name type="scientific">Alkalimarinus alittae</name>
    <dbReference type="NCBI Taxonomy" id="2961619"/>
    <lineage>
        <taxon>Bacteria</taxon>
        <taxon>Pseudomonadati</taxon>
        <taxon>Pseudomonadota</taxon>
        <taxon>Gammaproteobacteria</taxon>
        <taxon>Alteromonadales</taxon>
        <taxon>Alteromonadaceae</taxon>
        <taxon>Alkalimarinus</taxon>
    </lineage>
</organism>
<reference evidence="7" key="1">
    <citation type="submission" date="2022-06" db="EMBL/GenBank/DDBJ databases">
        <title>Alkalimarinus sp. nov., isolated from gut of a Alitta virens.</title>
        <authorList>
            <person name="Yang A.I."/>
            <person name="Shin N.-R."/>
        </authorList>
    </citation>
    <scope>NUCLEOTIDE SEQUENCE</scope>
    <source>
        <strain evidence="7">A2M4</strain>
    </source>
</reference>
<evidence type="ECO:0000313" key="7">
    <source>
        <dbReference type="EMBL" id="UZE94821.1"/>
    </source>
</evidence>
<evidence type="ECO:0000256" key="4">
    <source>
        <dbReference type="ARBA" id="ARBA00022989"/>
    </source>
</evidence>
<feature type="transmembrane region" description="Helical" evidence="6">
    <location>
        <begin position="82"/>
        <end position="101"/>
    </location>
</feature>
<feature type="transmembrane region" description="Helical" evidence="6">
    <location>
        <begin position="42"/>
        <end position="61"/>
    </location>
</feature>
<feature type="transmembrane region" description="Helical" evidence="6">
    <location>
        <begin position="393"/>
        <end position="414"/>
    </location>
</feature>
<dbReference type="Pfam" id="PF07690">
    <property type="entry name" value="MFS_1"/>
    <property type="match status" value="1"/>
</dbReference>
<feature type="transmembrane region" description="Helical" evidence="6">
    <location>
        <begin position="329"/>
        <end position="353"/>
    </location>
</feature>
<comment type="subcellular location">
    <subcellularLocation>
        <location evidence="1">Membrane</location>
        <topology evidence="1">Multi-pass membrane protein</topology>
    </subcellularLocation>
</comment>
<feature type="transmembrane region" description="Helical" evidence="6">
    <location>
        <begin position="365"/>
        <end position="387"/>
    </location>
</feature>
<evidence type="ECO:0000256" key="5">
    <source>
        <dbReference type="ARBA" id="ARBA00023136"/>
    </source>
</evidence>
<dbReference type="Gene3D" id="1.20.1250.20">
    <property type="entry name" value="MFS general substrate transporter like domains"/>
    <property type="match status" value="2"/>
</dbReference>
<evidence type="ECO:0000256" key="3">
    <source>
        <dbReference type="ARBA" id="ARBA00022692"/>
    </source>
</evidence>